<dbReference type="PANTHER" id="PTHR35391:SF5">
    <property type="entry name" value="DUF6590 DOMAIN-CONTAINING PROTEIN"/>
    <property type="match status" value="1"/>
</dbReference>
<feature type="compositionally biased region" description="Polar residues" evidence="1">
    <location>
        <begin position="104"/>
        <end position="114"/>
    </location>
</feature>
<dbReference type="InterPro" id="IPR011009">
    <property type="entry name" value="Kinase-like_dom_sf"/>
</dbReference>
<dbReference type="Proteomes" id="UP000293823">
    <property type="component" value="Unassembled WGS sequence"/>
</dbReference>
<evidence type="ECO:0000313" key="4">
    <source>
        <dbReference type="Proteomes" id="UP000293823"/>
    </source>
</evidence>
<dbReference type="OrthoDB" id="4062651at2759"/>
<dbReference type="SUPFAM" id="SSF56112">
    <property type="entry name" value="Protein kinase-like (PK-like)"/>
    <property type="match status" value="1"/>
</dbReference>
<feature type="domain" description="Protein kinase" evidence="2">
    <location>
        <begin position="773"/>
        <end position="1136"/>
    </location>
</feature>
<keyword evidence="4" id="KW-1185">Reference proteome</keyword>
<reference evidence="4" key="1">
    <citation type="journal article" date="2019" name="bioRxiv">
        <title>Genomics, evolutionary history and diagnostics of the Alternaria alternata species group including apple and Asian pear pathotypes.</title>
        <authorList>
            <person name="Armitage A.D."/>
            <person name="Cockerton H.M."/>
            <person name="Sreenivasaprasad S."/>
            <person name="Woodhall J.W."/>
            <person name="Lane C.R."/>
            <person name="Harrison R.J."/>
            <person name="Clarkson J.P."/>
        </authorList>
    </citation>
    <scope>NUCLEOTIDE SEQUENCE [LARGE SCALE GENOMIC DNA]</scope>
    <source>
        <strain evidence="4">RGR 97.0016</strain>
    </source>
</reference>
<evidence type="ECO:0000259" key="2">
    <source>
        <dbReference type="PROSITE" id="PS50011"/>
    </source>
</evidence>
<dbReference type="InterPro" id="IPR000719">
    <property type="entry name" value="Prot_kinase_dom"/>
</dbReference>
<protein>
    <recommendedName>
        <fullName evidence="2">Protein kinase domain-containing protein</fullName>
    </recommendedName>
</protein>
<organism evidence="3 4">
    <name type="scientific">Alternaria arborescens</name>
    <dbReference type="NCBI Taxonomy" id="156630"/>
    <lineage>
        <taxon>Eukaryota</taxon>
        <taxon>Fungi</taxon>
        <taxon>Dikarya</taxon>
        <taxon>Ascomycota</taxon>
        <taxon>Pezizomycotina</taxon>
        <taxon>Dothideomycetes</taxon>
        <taxon>Pleosporomycetidae</taxon>
        <taxon>Pleosporales</taxon>
        <taxon>Pleosporineae</taxon>
        <taxon>Pleosporaceae</taxon>
        <taxon>Alternaria</taxon>
        <taxon>Alternaria sect. Alternaria</taxon>
    </lineage>
</organism>
<dbReference type="GO" id="GO:0004672">
    <property type="term" value="F:protein kinase activity"/>
    <property type="evidence" value="ECO:0007669"/>
    <property type="project" value="InterPro"/>
</dbReference>
<comment type="caution">
    <text evidence="3">The sequence shown here is derived from an EMBL/GenBank/DDBJ whole genome shotgun (WGS) entry which is preliminary data.</text>
</comment>
<dbReference type="Gene3D" id="1.10.510.10">
    <property type="entry name" value="Transferase(Phosphotransferase) domain 1"/>
    <property type="match status" value="1"/>
</dbReference>
<dbReference type="GO" id="GO:0005524">
    <property type="term" value="F:ATP binding"/>
    <property type="evidence" value="ECO:0007669"/>
    <property type="project" value="InterPro"/>
</dbReference>
<dbReference type="EMBL" id="PEJP01000050">
    <property type="protein sequence ID" value="RYO48129.1"/>
    <property type="molecule type" value="Genomic_DNA"/>
</dbReference>
<evidence type="ECO:0000313" key="3">
    <source>
        <dbReference type="EMBL" id="RYO48129.1"/>
    </source>
</evidence>
<dbReference type="AlphaFoldDB" id="A0A4Q4QWM5"/>
<sequence length="1166" mass="132148">MGTNNPLGLVETIYLASRECSDTFEKYIGSLPGESPAREPLLELRSLFKQWTAYVGAFAAPKASLDARLQNHDAVREIILDLLFMLLQNLRWARRTGSHDTADQLSYQHTEPNPLSSPDPASPMDEVGLPVVQTTIGRLLQIGVAIRHSGWYTHQSKLKDEDPTSKLLREQWLETKYSKIPQSLKSQLSRSMYTRTTSIDYMRLHNERLAHERKETASLNYAAPNALSGLEEPIGEVSKISELRAPNGLLAPTVDTNYSTVMTPSAVSRVQSIMRKPTGTVISRGVPVSDATTDEFLYPEMPKASTACPICACPLQSSLMRPHEWRSHVEGDLEPYVCISEDCIDPLRYFKTFDQWESHMQNRHTARWAERIHTQRWYCDFEHDPIQEFDKEHSLRDHLNAEHGQKLTDSQLRGRLRRNRRIASRNAFICPICDSEPANIRKKVDGNPYQLLWNHIGEHLKLLAFSSLPYDQFDSGEPQSTLYAATTDQDETTQNSKHKERQSFEDLTTVPETLVLEDGSCEVDDLVVSACSSDDPSCCVDRPHNQKTIFRAETELPEAFTWTDIDLRMQQMSGLHTNYEELAKGLGVIDVNVEDETGYSSDEAFGSEDELSLRGKLIKMFYTSNFHKPRRKFLPEDQVRTLITKETVLKELRRADYTTTTSLRVPTSLQVPTPQEVNAGWIAKNAPRTFATVVISRLDPRELSSYMIVLRNINFTDESLSRENIETVLDTTLLKGLDIQDEVKAKRWRFLVPIFSLHMQKYTLPAESILPFSVEPGVIQSDAYTTMTKVYIHPAHREWSNSQPVVIKEFHAKDKDWNALAWTTEAVVQGRVNNFLHNHLTECLAAIKMGDRKYLMFPWAHGGSLGDFWATGINTGPNARLIKDTVRQLRGLADALHCLHHVMGSENRVRVKRPEFPELPDDGVPAIRLNGVDIGDGDVGAAISHGDLKPEDIFRFFDEGADTTHTLQRLGTLRIGNVGVLKQPVLGGSGYPKHDADQRRATSRYKAPELAMPQRDGPPWSHDMWSIGCIIFEFIIWILHGKNGLAQFNTELRYTFYDKSGAGTTPRVHSVVSAWMSHMLGTDPECSQRSVIRDLLEIVRDQLLIPAVDILPRIDRQLTRCRVTAAELGDSMDKILRDINDLPETYLSTGKSRDSIRLPRKRTIYG</sequence>
<proteinExistence type="predicted"/>
<dbReference type="PANTHER" id="PTHR35391">
    <property type="entry name" value="C2H2-TYPE DOMAIN-CONTAINING PROTEIN-RELATED"/>
    <property type="match status" value="1"/>
</dbReference>
<gene>
    <name evidence="3" type="ORF">AA0113_g10131</name>
</gene>
<evidence type="ECO:0000256" key="1">
    <source>
        <dbReference type="SAM" id="MobiDB-lite"/>
    </source>
</evidence>
<feature type="region of interest" description="Disordered" evidence="1">
    <location>
        <begin position="104"/>
        <end position="125"/>
    </location>
</feature>
<accession>A0A4Q4QWM5</accession>
<dbReference type="PROSITE" id="PS50011">
    <property type="entry name" value="PROTEIN_KINASE_DOM"/>
    <property type="match status" value="1"/>
</dbReference>
<name>A0A4Q4QWM5_9PLEO</name>